<sequence>MRRRLRHLYVYLGVRVLSVIVLSVSRSTAIGIGSFAGVLIYLAIPKQSRKALENLRIGYGDSMSEKELLSMTRRVFIQLGRNLADTLRLPIVSKNNVKDIVSVRGLEKFERAMARGRGLIVITGHLGCWELLPAYFSLCGYPVSVVGRRVYDSKIDSIVRSFRAEKGIEFIDDRNWRGALKCLYRGRALGLLIDERANQSGVPVDFFGGKSRVTRGPVVLSMRAKAPIVPLAIHRGSHGKHIIEICDPIDFKKTKDPRKDIPFCARICSKAVEALIRKHPTEWVWMHDKFES</sequence>
<keyword evidence="4" id="KW-0808">Transferase</keyword>
<organism evidence="8 9">
    <name type="scientific">candidate division TA06 bacterium</name>
    <dbReference type="NCBI Taxonomy" id="2250710"/>
    <lineage>
        <taxon>Bacteria</taxon>
        <taxon>Bacteria division TA06</taxon>
    </lineage>
</organism>
<dbReference type="InterPro" id="IPR004960">
    <property type="entry name" value="LipA_acyltrans"/>
</dbReference>
<dbReference type="Pfam" id="PF03279">
    <property type="entry name" value="Lip_A_acyltrans"/>
    <property type="match status" value="1"/>
</dbReference>
<dbReference type="CDD" id="cd07984">
    <property type="entry name" value="LPLAT_LABLAT-like"/>
    <property type="match status" value="1"/>
</dbReference>
<reference evidence="8 9" key="1">
    <citation type="submission" date="2019-03" db="EMBL/GenBank/DDBJ databases">
        <title>Metabolic potential of uncultured bacteria and archaea associated with petroleum seepage in deep-sea sediments.</title>
        <authorList>
            <person name="Dong X."/>
            <person name="Hubert C."/>
        </authorList>
    </citation>
    <scope>NUCLEOTIDE SEQUENCE [LARGE SCALE GENOMIC DNA]</scope>
    <source>
        <strain evidence="8">E44_bin18</strain>
    </source>
</reference>
<keyword evidence="7" id="KW-1133">Transmembrane helix</keyword>
<keyword evidence="3" id="KW-0997">Cell inner membrane</keyword>
<gene>
    <name evidence="8" type="ORF">E3J62_12480</name>
</gene>
<evidence type="ECO:0008006" key="10">
    <source>
        <dbReference type="Google" id="ProtNLM"/>
    </source>
</evidence>
<evidence type="ECO:0000256" key="6">
    <source>
        <dbReference type="ARBA" id="ARBA00023315"/>
    </source>
</evidence>
<dbReference type="PANTHER" id="PTHR30606:SF10">
    <property type="entry name" value="PHOSPHATIDYLINOSITOL MANNOSIDE ACYLTRANSFERASE"/>
    <property type="match status" value="1"/>
</dbReference>
<keyword evidence="6" id="KW-0012">Acyltransferase</keyword>
<feature type="transmembrane region" description="Helical" evidence="7">
    <location>
        <begin position="12"/>
        <end position="44"/>
    </location>
</feature>
<dbReference type="PANTHER" id="PTHR30606">
    <property type="entry name" value="LIPID A BIOSYNTHESIS LAUROYL ACYLTRANSFERASE"/>
    <property type="match status" value="1"/>
</dbReference>
<keyword evidence="5 7" id="KW-0472">Membrane</keyword>
<comment type="subcellular location">
    <subcellularLocation>
        <location evidence="1">Cell inner membrane</location>
    </subcellularLocation>
</comment>
<evidence type="ECO:0000313" key="9">
    <source>
        <dbReference type="Proteomes" id="UP000315525"/>
    </source>
</evidence>
<accession>A0A523UMI8</accession>
<dbReference type="GO" id="GO:0005886">
    <property type="term" value="C:plasma membrane"/>
    <property type="evidence" value="ECO:0007669"/>
    <property type="project" value="UniProtKB-SubCell"/>
</dbReference>
<dbReference type="GO" id="GO:0016746">
    <property type="term" value="F:acyltransferase activity"/>
    <property type="evidence" value="ECO:0007669"/>
    <property type="project" value="UniProtKB-KW"/>
</dbReference>
<evidence type="ECO:0000256" key="1">
    <source>
        <dbReference type="ARBA" id="ARBA00004533"/>
    </source>
</evidence>
<protein>
    <recommendedName>
        <fullName evidence="10">Lipid A biosynthesis acyltransferase</fullName>
    </recommendedName>
</protein>
<keyword evidence="7" id="KW-0812">Transmembrane</keyword>
<evidence type="ECO:0000256" key="7">
    <source>
        <dbReference type="SAM" id="Phobius"/>
    </source>
</evidence>
<evidence type="ECO:0000256" key="5">
    <source>
        <dbReference type="ARBA" id="ARBA00023136"/>
    </source>
</evidence>
<evidence type="ECO:0000256" key="3">
    <source>
        <dbReference type="ARBA" id="ARBA00022519"/>
    </source>
</evidence>
<dbReference type="EMBL" id="SOJN01000148">
    <property type="protein sequence ID" value="TET43762.1"/>
    <property type="molecule type" value="Genomic_DNA"/>
</dbReference>
<keyword evidence="2" id="KW-1003">Cell membrane</keyword>
<name>A0A523UMI8_UNCT6</name>
<proteinExistence type="predicted"/>
<comment type="caution">
    <text evidence="8">The sequence shown here is derived from an EMBL/GenBank/DDBJ whole genome shotgun (WGS) entry which is preliminary data.</text>
</comment>
<evidence type="ECO:0000313" key="8">
    <source>
        <dbReference type="EMBL" id="TET43762.1"/>
    </source>
</evidence>
<dbReference type="SUPFAM" id="SSF69593">
    <property type="entry name" value="Glycerol-3-phosphate (1)-acyltransferase"/>
    <property type="match status" value="1"/>
</dbReference>
<dbReference type="GO" id="GO:0009247">
    <property type="term" value="P:glycolipid biosynthetic process"/>
    <property type="evidence" value="ECO:0007669"/>
    <property type="project" value="UniProtKB-ARBA"/>
</dbReference>
<evidence type="ECO:0000256" key="4">
    <source>
        <dbReference type="ARBA" id="ARBA00022679"/>
    </source>
</evidence>
<dbReference type="Proteomes" id="UP000315525">
    <property type="component" value="Unassembled WGS sequence"/>
</dbReference>
<dbReference type="AlphaFoldDB" id="A0A523UMI8"/>
<evidence type="ECO:0000256" key="2">
    <source>
        <dbReference type="ARBA" id="ARBA00022475"/>
    </source>
</evidence>